<feature type="compositionally biased region" description="Basic and acidic residues" evidence="1">
    <location>
        <begin position="478"/>
        <end position="489"/>
    </location>
</feature>
<dbReference type="InterPro" id="IPR055264">
    <property type="entry name" value="BOD1/SHG1_dom"/>
</dbReference>
<organism evidence="3 4">
    <name type="scientific">Blomia tropicalis</name>
    <name type="common">Mite</name>
    <dbReference type="NCBI Taxonomy" id="40697"/>
    <lineage>
        <taxon>Eukaryota</taxon>
        <taxon>Metazoa</taxon>
        <taxon>Ecdysozoa</taxon>
        <taxon>Arthropoda</taxon>
        <taxon>Chelicerata</taxon>
        <taxon>Arachnida</taxon>
        <taxon>Acari</taxon>
        <taxon>Acariformes</taxon>
        <taxon>Sarcoptiformes</taxon>
        <taxon>Astigmata</taxon>
        <taxon>Glycyphagoidea</taxon>
        <taxon>Echimyopodidae</taxon>
        <taxon>Blomia</taxon>
    </lineage>
</organism>
<dbReference type="AlphaFoldDB" id="A0A9Q0M8A5"/>
<feature type="compositionally biased region" description="Polar residues" evidence="1">
    <location>
        <begin position="347"/>
        <end position="356"/>
    </location>
</feature>
<gene>
    <name evidence="3" type="ORF">RDWZM_000218</name>
</gene>
<proteinExistence type="predicted"/>
<name>A0A9Q0M8A5_BLOTA</name>
<feature type="compositionally biased region" description="Basic and acidic residues" evidence="1">
    <location>
        <begin position="297"/>
        <end position="311"/>
    </location>
</feature>
<dbReference type="Proteomes" id="UP001142055">
    <property type="component" value="Chromosome 1"/>
</dbReference>
<feature type="region of interest" description="Disordered" evidence="1">
    <location>
        <begin position="281"/>
        <end position="328"/>
    </location>
</feature>
<dbReference type="GO" id="GO:0031297">
    <property type="term" value="P:replication fork processing"/>
    <property type="evidence" value="ECO:0007669"/>
    <property type="project" value="TreeGrafter"/>
</dbReference>
<evidence type="ECO:0000256" key="1">
    <source>
        <dbReference type="SAM" id="MobiDB-lite"/>
    </source>
</evidence>
<accession>A0A9Q0M8A5</accession>
<dbReference type="GO" id="GO:0048188">
    <property type="term" value="C:Set1C/COMPASS complex"/>
    <property type="evidence" value="ECO:0007669"/>
    <property type="project" value="TreeGrafter"/>
</dbReference>
<dbReference type="PANTHER" id="PTHR31532">
    <property type="entry name" value="BIORIENTATION OF CHROMOSOMES IN CELL DIVISION 1 FAMILY MEMBER"/>
    <property type="match status" value="1"/>
</dbReference>
<feature type="compositionally biased region" description="Polar residues" evidence="1">
    <location>
        <begin position="557"/>
        <end position="581"/>
    </location>
</feature>
<feature type="compositionally biased region" description="Polar residues" evidence="1">
    <location>
        <begin position="490"/>
        <end position="503"/>
    </location>
</feature>
<comment type="caution">
    <text evidence="3">The sequence shown here is derived from an EMBL/GenBank/DDBJ whole genome shotgun (WGS) entry which is preliminary data.</text>
</comment>
<keyword evidence="4" id="KW-1185">Reference proteome</keyword>
<feature type="compositionally biased region" description="Acidic residues" evidence="1">
    <location>
        <begin position="357"/>
        <end position="373"/>
    </location>
</feature>
<feature type="compositionally biased region" description="Basic and acidic residues" evidence="1">
    <location>
        <begin position="544"/>
        <end position="553"/>
    </location>
</feature>
<dbReference type="EMBL" id="JAPWDV010000001">
    <property type="protein sequence ID" value="KAJ6221673.1"/>
    <property type="molecule type" value="Genomic_DNA"/>
</dbReference>
<dbReference type="PANTHER" id="PTHR31532:SF10">
    <property type="entry name" value="BIORIENTATION OF CHROMOSOMES IN CELL DIVISION PROTEIN 1-LIKE 1"/>
    <property type="match status" value="1"/>
</dbReference>
<sequence length="587" mass="67435">MEKREYISKIVDNLKAQGSFDQFRRQCLSDVDTKPSYRSVIQRVEGHVNRFLARQIWSSSLNKAQLRNRLRNDINDYDLLKNSIRHLVDQVVNEDVRNGFKEKIEEKLNEQFGIKKEKIQKKKDLVADEKNKTENLSEKDSLTNKESVSDKMDFVDNDNHSLEQQKILSANEYSTKNEPISEELESFVKVNQDEMKNNAADANFSKRSHLDMLTAEQENLINLQKNDFKKDNIEQSYDSDRMSVDMDIDSSDEQIDLPISQPSPIIDHVPNKELNITETHVIEHSETHTTEPLPLSLKEEAHEETKDKYSNAEENQTIKPCDIPSQASNVEMPQEIETQIKEEEISDLSSVHTSDLSDFDDEISIEGSDDDDDTTKKRISLRQYKELAASISDEEKSTTTNLKSESSSDDELEEKSIKSNKRNRNLKLNSDKMSIKINKKSKRLNKDNENDQSKSTKQKKIEQESTQTITSNLKRKRTNSDNKSSKEFGSKNNSKNVIHTVTENKPRRGRPPKNKNIESSQPSPQINTTTTSLTTSKNNQKQNKRYDSSDLYKPRHSLSSTRRNRSTIGPLTPESNSNSTLDDGDLK</sequence>
<evidence type="ECO:0000313" key="3">
    <source>
        <dbReference type="EMBL" id="KAJ6221673.1"/>
    </source>
</evidence>
<feature type="domain" description="BOD1/SHG1" evidence="2">
    <location>
        <begin position="9"/>
        <end position="105"/>
    </location>
</feature>
<reference evidence="3" key="1">
    <citation type="submission" date="2022-12" db="EMBL/GenBank/DDBJ databases">
        <title>Genome assemblies of Blomia tropicalis.</title>
        <authorList>
            <person name="Cui Y."/>
        </authorList>
    </citation>
    <scope>NUCLEOTIDE SEQUENCE</scope>
    <source>
        <tissue evidence="3">Adult mites</tissue>
    </source>
</reference>
<protein>
    <recommendedName>
        <fullName evidence="2">BOD1/SHG1 domain-containing protein</fullName>
    </recommendedName>
</protein>
<evidence type="ECO:0000313" key="4">
    <source>
        <dbReference type="Proteomes" id="UP001142055"/>
    </source>
</evidence>
<feature type="region of interest" description="Disordered" evidence="1">
    <location>
        <begin position="346"/>
        <end position="587"/>
    </location>
</feature>
<dbReference type="Pfam" id="PF05205">
    <property type="entry name" value="COMPASS-Shg1"/>
    <property type="match status" value="1"/>
</dbReference>
<evidence type="ECO:0000259" key="2">
    <source>
        <dbReference type="Pfam" id="PF05205"/>
    </source>
</evidence>
<dbReference type="OMA" id="NNENEAM"/>
<feature type="compositionally biased region" description="Basic and acidic residues" evidence="1">
    <location>
        <begin position="444"/>
        <end position="463"/>
    </location>
</feature>
<feature type="compositionally biased region" description="Polar residues" evidence="1">
    <location>
        <begin position="517"/>
        <end position="527"/>
    </location>
</feature>